<gene>
    <name evidence="2" type="ORF">DdX_04225</name>
</gene>
<name>A0AAD4NB55_9BILA</name>
<evidence type="ECO:0000313" key="3">
    <source>
        <dbReference type="Proteomes" id="UP001201812"/>
    </source>
</evidence>
<reference evidence="2" key="1">
    <citation type="submission" date="2022-01" db="EMBL/GenBank/DDBJ databases">
        <title>Genome Sequence Resource for Two Populations of Ditylenchus destructor, the Migratory Endoparasitic Phytonematode.</title>
        <authorList>
            <person name="Zhang H."/>
            <person name="Lin R."/>
            <person name="Xie B."/>
        </authorList>
    </citation>
    <scope>NUCLEOTIDE SEQUENCE</scope>
    <source>
        <strain evidence="2">BazhouSP</strain>
    </source>
</reference>
<proteinExistence type="predicted"/>
<keyword evidence="3" id="KW-1185">Reference proteome</keyword>
<dbReference type="AlphaFoldDB" id="A0AAD4NB55"/>
<protein>
    <submittedName>
        <fullName evidence="2">Uncharacterized protein</fullName>
    </submittedName>
</protein>
<comment type="caution">
    <text evidence="2">The sequence shown here is derived from an EMBL/GenBank/DDBJ whole genome shotgun (WGS) entry which is preliminary data.</text>
</comment>
<evidence type="ECO:0000313" key="2">
    <source>
        <dbReference type="EMBL" id="KAI1721936.1"/>
    </source>
</evidence>
<dbReference type="EMBL" id="JAKKPZ010000004">
    <property type="protein sequence ID" value="KAI1721936.1"/>
    <property type="molecule type" value="Genomic_DNA"/>
</dbReference>
<feature type="region of interest" description="Disordered" evidence="1">
    <location>
        <begin position="77"/>
        <end position="103"/>
    </location>
</feature>
<sequence length="103" mass="11627">MVFLPGLLRGLTQISVYLHKRKFESDLVRDLVGIPRPRENKSLPNMASQLCGRYAKRPDLLPWNVRVRRALLPNNPYSRTTAVEGRRPEMTADGGARSAADAR</sequence>
<accession>A0AAD4NB55</accession>
<dbReference type="Proteomes" id="UP001201812">
    <property type="component" value="Unassembled WGS sequence"/>
</dbReference>
<feature type="compositionally biased region" description="Low complexity" evidence="1">
    <location>
        <begin position="92"/>
        <end position="103"/>
    </location>
</feature>
<organism evidence="2 3">
    <name type="scientific">Ditylenchus destructor</name>
    <dbReference type="NCBI Taxonomy" id="166010"/>
    <lineage>
        <taxon>Eukaryota</taxon>
        <taxon>Metazoa</taxon>
        <taxon>Ecdysozoa</taxon>
        <taxon>Nematoda</taxon>
        <taxon>Chromadorea</taxon>
        <taxon>Rhabditida</taxon>
        <taxon>Tylenchina</taxon>
        <taxon>Tylenchomorpha</taxon>
        <taxon>Sphaerularioidea</taxon>
        <taxon>Anguinidae</taxon>
        <taxon>Anguininae</taxon>
        <taxon>Ditylenchus</taxon>
    </lineage>
</organism>
<evidence type="ECO:0000256" key="1">
    <source>
        <dbReference type="SAM" id="MobiDB-lite"/>
    </source>
</evidence>